<name>A0A673T507_SURSU</name>
<sequence length="73" mass="7830">MPAQWPCPPDVPVLWAPAGASQVVGGLHQKATLSAFHCLPLPLSLPDTIWVFACLPRGHRLLCSSWCPGCQAK</sequence>
<organism evidence="1 2">
    <name type="scientific">Suricata suricatta</name>
    <name type="common">Meerkat</name>
    <dbReference type="NCBI Taxonomy" id="37032"/>
    <lineage>
        <taxon>Eukaryota</taxon>
        <taxon>Metazoa</taxon>
        <taxon>Chordata</taxon>
        <taxon>Craniata</taxon>
        <taxon>Vertebrata</taxon>
        <taxon>Euteleostomi</taxon>
        <taxon>Mammalia</taxon>
        <taxon>Eutheria</taxon>
        <taxon>Laurasiatheria</taxon>
        <taxon>Carnivora</taxon>
        <taxon>Feliformia</taxon>
        <taxon>Herpestidae</taxon>
        <taxon>Suricata</taxon>
    </lineage>
</organism>
<reference evidence="1 2" key="1">
    <citation type="submission" date="2019-05" db="EMBL/GenBank/DDBJ databases">
        <title>A Chromosome-scale Meerkat (S. suricatta) Genome Assembly.</title>
        <authorList>
            <person name="Dudchenko O."/>
            <person name="Lieberman Aiden E."/>
            <person name="Tung J."/>
            <person name="Barreiro L.B."/>
            <person name="Clutton-Brock T.H."/>
        </authorList>
    </citation>
    <scope>NUCLEOTIDE SEQUENCE [LARGE SCALE GENOMIC DNA]</scope>
</reference>
<evidence type="ECO:0000313" key="1">
    <source>
        <dbReference type="Ensembl" id="ENSSSUP00005006973.1"/>
    </source>
</evidence>
<protein>
    <submittedName>
        <fullName evidence="1">Uncharacterized protein</fullName>
    </submittedName>
</protein>
<accession>A0A673T507</accession>
<proteinExistence type="predicted"/>
<evidence type="ECO:0000313" key="2">
    <source>
        <dbReference type="Proteomes" id="UP000472268"/>
    </source>
</evidence>
<reference evidence="1" key="3">
    <citation type="submission" date="2025-09" db="UniProtKB">
        <authorList>
            <consortium name="Ensembl"/>
        </authorList>
    </citation>
    <scope>IDENTIFICATION</scope>
</reference>
<dbReference type="OMA" id="TIWVFAC"/>
<dbReference type="Ensembl" id="ENSSSUT00005008036.1">
    <property type="protein sequence ID" value="ENSSSUP00005006973.1"/>
    <property type="gene ID" value="ENSSSUG00005004496.1"/>
</dbReference>
<dbReference type="AlphaFoldDB" id="A0A673T507"/>
<reference evidence="1" key="2">
    <citation type="submission" date="2025-08" db="UniProtKB">
        <authorList>
            <consortium name="Ensembl"/>
        </authorList>
    </citation>
    <scope>IDENTIFICATION</scope>
</reference>
<dbReference type="Proteomes" id="UP000472268">
    <property type="component" value="Chromosome 9"/>
</dbReference>
<keyword evidence="2" id="KW-1185">Reference proteome</keyword>